<feature type="domain" description="HTH asnC-type" evidence="5">
    <location>
        <begin position="191"/>
        <end position="227"/>
    </location>
</feature>
<keyword evidence="2" id="KW-0238">DNA-binding</keyword>
<dbReference type="EMBL" id="CP108110">
    <property type="protein sequence ID" value="WUQ83832.1"/>
    <property type="molecule type" value="Genomic_DNA"/>
</dbReference>
<keyword evidence="7" id="KW-1185">Reference proteome</keyword>
<dbReference type="SUPFAM" id="SSF46785">
    <property type="entry name" value="Winged helix' DNA-binding domain"/>
    <property type="match status" value="2"/>
</dbReference>
<dbReference type="RefSeq" id="WP_328954768.1">
    <property type="nucleotide sequence ID" value="NZ_CP108110.1"/>
</dbReference>
<evidence type="ECO:0000259" key="4">
    <source>
        <dbReference type="Pfam" id="PF01037"/>
    </source>
</evidence>
<gene>
    <name evidence="6" type="ORF">OHA16_13135</name>
</gene>
<feature type="domain" description="Transcription regulator AsnC/Lrp ligand binding" evidence="4">
    <location>
        <begin position="257"/>
        <end position="316"/>
    </location>
</feature>
<dbReference type="Pfam" id="PF13404">
    <property type="entry name" value="HTH_AsnC-type"/>
    <property type="match status" value="2"/>
</dbReference>
<feature type="domain" description="HTH asnC-type" evidence="5">
    <location>
        <begin position="14"/>
        <end position="53"/>
    </location>
</feature>
<name>A0ABZ1TXZ1_9ACTN</name>
<dbReference type="Pfam" id="PF01037">
    <property type="entry name" value="AsnC_trans_reg"/>
    <property type="match status" value="1"/>
</dbReference>
<dbReference type="Gene3D" id="1.10.10.10">
    <property type="entry name" value="Winged helix-like DNA-binding domain superfamily/Winged helix DNA-binding domain"/>
    <property type="match status" value="2"/>
</dbReference>
<dbReference type="Proteomes" id="UP001432222">
    <property type="component" value="Chromosome"/>
</dbReference>
<evidence type="ECO:0000259" key="5">
    <source>
        <dbReference type="Pfam" id="PF13404"/>
    </source>
</evidence>
<dbReference type="InterPro" id="IPR011008">
    <property type="entry name" value="Dimeric_a/b-barrel"/>
</dbReference>
<reference evidence="6" key="1">
    <citation type="submission" date="2022-10" db="EMBL/GenBank/DDBJ databases">
        <title>The complete genomes of actinobacterial strains from the NBC collection.</title>
        <authorList>
            <person name="Joergensen T.S."/>
            <person name="Alvarez Arevalo M."/>
            <person name="Sterndorff E.B."/>
            <person name="Faurdal D."/>
            <person name="Vuksanovic O."/>
            <person name="Mourched A.-S."/>
            <person name="Charusanti P."/>
            <person name="Shaw S."/>
            <person name="Blin K."/>
            <person name="Weber T."/>
        </authorList>
    </citation>
    <scope>NUCLEOTIDE SEQUENCE</scope>
    <source>
        <strain evidence="6">NBC_00222</strain>
    </source>
</reference>
<evidence type="ECO:0000313" key="6">
    <source>
        <dbReference type="EMBL" id="WUQ83832.1"/>
    </source>
</evidence>
<protein>
    <submittedName>
        <fullName evidence="6">Lrp/AsnC family transcriptional regulator</fullName>
    </submittedName>
</protein>
<evidence type="ECO:0000256" key="2">
    <source>
        <dbReference type="ARBA" id="ARBA00023125"/>
    </source>
</evidence>
<evidence type="ECO:0000256" key="3">
    <source>
        <dbReference type="ARBA" id="ARBA00023163"/>
    </source>
</evidence>
<dbReference type="SMART" id="SM00344">
    <property type="entry name" value="HTH_ASNC"/>
    <property type="match status" value="1"/>
</dbReference>
<dbReference type="InterPro" id="IPR000485">
    <property type="entry name" value="AsnC-type_HTH_dom"/>
</dbReference>
<dbReference type="InterPro" id="IPR036390">
    <property type="entry name" value="WH_DNA-bd_sf"/>
</dbReference>
<dbReference type="SUPFAM" id="SSF54909">
    <property type="entry name" value="Dimeric alpha+beta barrel"/>
    <property type="match status" value="2"/>
</dbReference>
<sequence length="353" mass="38780">MTGTEVTGTEVTVDELDLALVNALQLRPRAPWSLLGQTLGISPVTAARRWRRLSEAGIAWVTAYGLPHPEDRGCVAYLDLDCAPDRLRQVADELAEDAHVMSIEHFSQGCDLAVAASFTDLAALSRYTAERLGRLPGVDAVRVHLATGFYAEGIRWRLDSLDPAQRVELHDDQSPGNGKPSGVRAEVREEDRELLIRLGVDGRLDQAALAAATGLSPSTLRRRLDRLAGSDAIRFRCEIAARDAGRPILATFRADLPPDRLDEVGPQLARLPEVRLCVSVTGAHNLLLSVWQRSLADVQRLEAALARRFPDLRVAERRVALRTVKRMGRILDADGRAVRAVPMDIWRDPVPAS</sequence>
<dbReference type="InterPro" id="IPR019888">
    <property type="entry name" value="Tscrpt_reg_AsnC-like"/>
</dbReference>
<dbReference type="PANTHER" id="PTHR30154">
    <property type="entry name" value="LEUCINE-RESPONSIVE REGULATORY PROTEIN"/>
    <property type="match status" value="1"/>
</dbReference>
<proteinExistence type="predicted"/>
<accession>A0ABZ1TXZ1</accession>
<dbReference type="PANTHER" id="PTHR30154:SF34">
    <property type="entry name" value="TRANSCRIPTIONAL REGULATOR AZLB"/>
    <property type="match status" value="1"/>
</dbReference>
<keyword evidence="1" id="KW-0805">Transcription regulation</keyword>
<organism evidence="6 7">
    <name type="scientific">Kitasatospora purpeofusca</name>
    <dbReference type="NCBI Taxonomy" id="67352"/>
    <lineage>
        <taxon>Bacteria</taxon>
        <taxon>Bacillati</taxon>
        <taxon>Actinomycetota</taxon>
        <taxon>Actinomycetes</taxon>
        <taxon>Kitasatosporales</taxon>
        <taxon>Streptomycetaceae</taxon>
        <taxon>Kitasatospora</taxon>
    </lineage>
</organism>
<keyword evidence="3" id="KW-0804">Transcription</keyword>
<evidence type="ECO:0000313" key="7">
    <source>
        <dbReference type="Proteomes" id="UP001432222"/>
    </source>
</evidence>
<dbReference type="InterPro" id="IPR019887">
    <property type="entry name" value="Tscrpt_reg_AsnC/Lrp_C"/>
</dbReference>
<evidence type="ECO:0000256" key="1">
    <source>
        <dbReference type="ARBA" id="ARBA00023015"/>
    </source>
</evidence>
<dbReference type="InterPro" id="IPR036388">
    <property type="entry name" value="WH-like_DNA-bd_sf"/>
</dbReference>
<dbReference type="Gene3D" id="3.30.70.920">
    <property type="match status" value="2"/>
</dbReference>